<keyword evidence="1" id="KW-0378">Hydrolase</keyword>
<dbReference type="Proteomes" id="UP000441336">
    <property type="component" value="Unassembled WGS sequence"/>
</dbReference>
<proteinExistence type="predicted"/>
<dbReference type="Gene3D" id="2.40.70.10">
    <property type="entry name" value="Acid Proteases"/>
    <property type="match status" value="2"/>
</dbReference>
<name>A0A7K1TEX7_9BACT</name>
<evidence type="ECO:0000313" key="5">
    <source>
        <dbReference type="Proteomes" id="UP000441336"/>
    </source>
</evidence>
<reference evidence="4 5" key="1">
    <citation type="submission" date="2019-12" db="EMBL/GenBank/DDBJ databases">
        <title>Hymenobacter sp. HMF4947 Genome sequencing and assembly.</title>
        <authorList>
            <person name="Kang H."/>
            <person name="Cha I."/>
            <person name="Kim H."/>
            <person name="Joh K."/>
        </authorList>
    </citation>
    <scope>NUCLEOTIDE SEQUENCE [LARGE SCALE GENOMIC DNA]</scope>
    <source>
        <strain evidence="4 5">HMF4947</strain>
    </source>
</reference>
<dbReference type="PROSITE" id="PS50106">
    <property type="entry name" value="PDZ"/>
    <property type="match status" value="1"/>
</dbReference>
<dbReference type="EMBL" id="WQKZ01000003">
    <property type="protein sequence ID" value="MVN76945.1"/>
    <property type="molecule type" value="Genomic_DNA"/>
</dbReference>
<evidence type="ECO:0000259" key="2">
    <source>
        <dbReference type="PROSITE" id="PS50106"/>
    </source>
</evidence>
<evidence type="ECO:0000313" key="4">
    <source>
        <dbReference type="EMBL" id="MVN76945.1"/>
    </source>
</evidence>
<dbReference type="PROSITE" id="PS00141">
    <property type="entry name" value="ASP_PROTEASE"/>
    <property type="match status" value="1"/>
</dbReference>
<dbReference type="Pfam" id="PF13650">
    <property type="entry name" value="Asp_protease_2"/>
    <property type="match status" value="1"/>
</dbReference>
<feature type="domain" description="Peptidase A2" evidence="3">
    <location>
        <begin position="67"/>
        <end position="104"/>
    </location>
</feature>
<dbReference type="Gene3D" id="2.30.42.10">
    <property type="match status" value="1"/>
</dbReference>
<dbReference type="RefSeq" id="WP_157565488.1">
    <property type="nucleotide sequence ID" value="NZ_WQKZ01000003.1"/>
</dbReference>
<dbReference type="GO" id="GO:0004190">
    <property type="term" value="F:aspartic-type endopeptidase activity"/>
    <property type="evidence" value="ECO:0007669"/>
    <property type="project" value="InterPro"/>
</dbReference>
<dbReference type="InterPro" id="IPR001969">
    <property type="entry name" value="Aspartic_peptidase_AS"/>
</dbReference>
<evidence type="ECO:0008006" key="6">
    <source>
        <dbReference type="Google" id="ProtNLM"/>
    </source>
</evidence>
<gene>
    <name evidence="4" type="ORF">GO988_11475</name>
</gene>
<keyword evidence="5" id="KW-1185">Reference proteome</keyword>
<dbReference type="SUPFAM" id="SSF50156">
    <property type="entry name" value="PDZ domain-like"/>
    <property type="match status" value="1"/>
</dbReference>
<dbReference type="PROSITE" id="PS50175">
    <property type="entry name" value="ASP_PROT_RETROV"/>
    <property type="match status" value="1"/>
</dbReference>
<organism evidence="4 5">
    <name type="scientific">Hymenobacter ginkgonis</name>
    <dbReference type="NCBI Taxonomy" id="2682976"/>
    <lineage>
        <taxon>Bacteria</taxon>
        <taxon>Pseudomonadati</taxon>
        <taxon>Bacteroidota</taxon>
        <taxon>Cytophagia</taxon>
        <taxon>Cytophagales</taxon>
        <taxon>Hymenobacteraceae</taxon>
        <taxon>Hymenobacter</taxon>
    </lineage>
</organism>
<dbReference type="InterPro" id="IPR021109">
    <property type="entry name" value="Peptidase_aspartic_dom_sf"/>
</dbReference>
<feature type="domain" description="PDZ" evidence="2">
    <location>
        <begin position="343"/>
        <end position="413"/>
    </location>
</feature>
<evidence type="ECO:0000259" key="3">
    <source>
        <dbReference type="PROSITE" id="PS50175"/>
    </source>
</evidence>
<dbReference type="AlphaFoldDB" id="A0A7K1TEX7"/>
<sequence length="428" mass="46724">MLPLLSFGRKAWLWLCLCLLGHVGGAQPLPASLFRLVKPGQHAVHLNFTTQRNLIIIAAKLNGCGPYNFLLDTGVSTSLLTDPQLADSLSLTHGAQYRLMGVGGEDSGLRAYEAAGVRVELPGVVAPSLNWLVLSSDVLDLSGYAGMPIHGIMGSELFQSLVVAIFPQQNRMVLYDPAAYRAPRGRRWASLPLRLERDKAYLTAEVVQLSATARMAPLPLNLLLDTGAGHALSIETTADPHLHLPPACLRTDLGRGLSGLVSGYLGRVASVRLGQHYLPQVLTSFPDSMQVHQRLAVSERGRQGSIGYEMLKRFNLVIDYPHQRLLLHATPLLHEPFEHDMCGLDLLATGPNFRRYLVQRVVPNSPAASAGIGAGEELLTINFLPVSNLSITELSRILHSQDGRPLILVLRRPDGELHPASIRLKRQI</sequence>
<protein>
    <recommendedName>
        <fullName evidence="6">PDZ domain-containing protein</fullName>
    </recommendedName>
</protein>
<dbReference type="InterPro" id="IPR036034">
    <property type="entry name" value="PDZ_sf"/>
</dbReference>
<dbReference type="Pfam" id="PF17820">
    <property type="entry name" value="PDZ_6"/>
    <property type="match status" value="1"/>
</dbReference>
<dbReference type="InterPro" id="IPR041489">
    <property type="entry name" value="PDZ_6"/>
</dbReference>
<dbReference type="InterPro" id="IPR001478">
    <property type="entry name" value="PDZ"/>
</dbReference>
<comment type="caution">
    <text evidence="4">The sequence shown here is derived from an EMBL/GenBank/DDBJ whole genome shotgun (WGS) entry which is preliminary data.</text>
</comment>
<dbReference type="InterPro" id="IPR001995">
    <property type="entry name" value="Peptidase_A2_cat"/>
</dbReference>
<dbReference type="GO" id="GO:0006508">
    <property type="term" value="P:proteolysis"/>
    <property type="evidence" value="ECO:0007669"/>
    <property type="project" value="InterPro"/>
</dbReference>
<evidence type="ECO:0000256" key="1">
    <source>
        <dbReference type="ARBA" id="ARBA00022801"/>
    </source>
</evidence>
<accession>A0A7K1TEX7</accession>